<organism evidence="1 2">
    <name type="scientific">Lojkania enalia</name>
    <dbReference type="NCBI Taxonomy" id="147567"/>
    <lineage>
        <taxon>Eukaryota</taxon>
        <taxon>Fungi</taxon>
        <taxon>Dikarya</taxon>
        <taxon>Ascomycota</taxon>
        <taxon>Pezizomycotina</taxon>
        <taxon>Dothideomycetes</taxon>
        <taxon>Pleosporomycetidae</taxon>
        <taxon>Pleosporales</taxon>
        <taxon>Pleosporales incertae sedis</taxon>
        <taxon>Lojkania</taxon>
    </lineage>
</organism>
<dbReference type="Proteomes" id="UP000800093">
    <property type="component" value="Unassembled WGS sequence"/>
</dbReference>
<evidence type="ECO:0000313" key="2">
    <source>
        <dbReference type="Proteomes" id="UP000800093"/>
    </source>
</evidence>
<sequence>MPRLTSRQYPSLGLARPRMAVSSLWPRECHVALEEHLALLASHDCFTLRESRSPASQSFNTFLFAACARGTQDLRIQASLLRSILTSRPLGGRQYQLRLVSQITCPLRSSASGQLHSIVELSPVMQKGSHNVYRNISPLSSEVCQLHHRGNLSVLGFFDSSRASFLCDLISVRIPAVF</sequence>
<name>A0A9P4KG81_9PLEO</name>
<dbReference type="EMBL" id="ML986586">
    <property type="protein sequence ID" value="KAF2268567.1"/>
    <property type="molecule type" value="Genomic_DNA"/>
</dbReference>
<gene>
    <name evidence="1" type="ORF">CC78DRAFT_377474</name>
</gene>
<keyword evidence="2" id="KW-1185">Reference proteome</keyword>
<reference evidence="2" key="1">
    <citation type="journal article" date="2020" name="Stud. Mycol.">
        <title>101 Dothideomycetes genomes: A test case for predicting lifestyles and emergence of pathogens.</title>
        <authorList>
            <person name="Haridas S."/>
            <person name="Albert R."/>
            <person name="Binder M."/>
            <person name="Bloem J."/>
            <person name="LaButti K."/>
            <person name="Salamov A."/>
            <person name="Andreopoulos B."/>
            <person name="Baker S."/>
            <person name="Barry K."/>
            <person name="Bills G."/>
            <person name="Bluhm B."/>
            <person name="Cannon C."/>
            <person name="Castanera R."/>
            <person name="Culley D."/>
            <person name="Daum C."/>
            <person name="Ezra D."/>
            <person name="Gonzalez J."/>
            <person name="Henrissat B."/>
            <person name="Kuo A."/>
            <person name="Liang C."/>
            <person name="Lipzen A."/>
            <person name="Lutzoni F."/>
            <person name="Magnuson J."/>
            <person name="Mondo S."/>
            <person name="Nolan M."/>
            <person name="Ohm R."/>
            <person name="Pangilinan J."/>
            <person name="Park H.-J."/>
            <person name="Ramirez L."/>
            <person name="Alfaro M."/>
            <person name="Sun H."/>
            <person name="Tritt A."/>
            <person name="Yoshinaga Y."/>
            <person name="Zwiers L.-H."/>
            <person name="Turgeon B."/>
            <person name="Goodwin S."/>
            <person name="Spatafora J."/>
            <person name="Crous P."/>
            <person name="Grigoriev I."/>
        </authorList>
    </citation>
    <scope>NUCLEOTIDE SEQUENCE [LARGE SCALE GENOMIC DNA]</scope>
    <source>
        <strain evidence="2">CBS 304.66</strain>
    </source>
</reference>
<protein>
    <submittedName>
        <fullName evidence="1">Uncharacterized protein</fullName>
    </submittedName>
</protein>
<proteinExistence type="predicted"/>
<comment type="caution">
    <text evidence="1">The sequence shown here is derived from an EMBL/GenBank/DDBJ whole genome shotgun (WGS) entry which is preliminary data.</text>
</comment>
<evidence type="ECO:0000313" key="1">
    <source>
        <dbReference type="EMBL" id="KAF2268567.1"/>
    </source>
</evidence>
<accession>A0A9P4KG81</accession>
<dbReference type="AlphaFoldDB" id="A0A9P4KG81"/>